<dbReference type="InterPro" id="IPR050646">
    <property type="entry name" value="Cas1"/>
</dbReference>
<evidence type="ECO:0000256" key="8">
    <source>
        <dbReference type="ARBA" id="ARBA00023211"/>
    </source>
</evidence>
<sequence length="319" mass="35869">DQVVLLGHVQVTSAAMRALLSRGVDLSLLTAGGAYLGRLSRGASRNIDLRRIQFRQLDDDEVCLDLAKRFVRGKLCNMRTHLGRQQRHRPDDTCARSLVTIRVCLERLGDAASVETVMGLEGRASAAYFEAFGKLLRAQGMVFVRRMRRPPPDPVNILLSFGYTLLATVMQGYCELAGLDPFLGGLHRPEYGRPSLALDLIEEFRPLLVDMPVVRAVNTLAITPADFVALAAEESPIEDEWEREENEGEGGEPARRRIVFTPMGVKKWLTAFERRLSETVVYPPTGTRITYRQVMREQVYRLARHLRGEGEYEPFEIGA</sequence>
<dbReference type="EMBL" id="VGJX01000223">
    <property type="protein sequence ID" value="MBM3274463.1"/>
    <property type="molecule type" value="Genomic_DNA"/>
</dbReference>
<keyword evidence="7" id="KW-0238">DNA-binding</keyword>
<dbReference type="GO" id="GO:0003677">
    <property type="term" value="F:DNA binding"/>
    <property type="evidence" value="ECO:0007669"/>
    <property type="project" value="UniProtKB-KW"/>
</dbReference>
<dbReference type="HAMAP" id="MF_01470">
    <property type="entry name" value="Cas1"/>
    <property type="match status" value="1"/>
</dbReference>
<dbReference type="Gene3D" id="1.20.120.920">
    <property type="entry name" value="CRISPR-associated endonuclease Cas1, C-terminal domain"/>
    <property type="match status" value="1"/>
</dbReference>
<dbReference type="PANTHER" id="PTHR34353:SF2">
    <property type="entry name" value="CRISPR-ASSOCIATED ENDONUCLEASE CAS1 1"/>
    <property type="match status" value="1"/>
</dbReference>
<evidence type="ECO:0000313" key="10">
    <source>
        <dbReference type="EMBL" id="MBM3274463.1"/>
    </source>
</evidence>
<keyword evidence="2" id="KW-0479">Metal-binding</keyword>
<dbReference type="AlphaFoldDB" id="A0A937X218"/>
<evidence type="ECO:0000313" key="11">
    <source>
        <dbReference type="Proteomes" id="UP000703893"/>
    </source>
</evidence>
<feature type="non-terminal residue" evidence="10">
    <location>
        <position position="1"/>
    </location>
</feature>
<dbReference type="GO" id="GO:0043571">
    <property type="term" value="P:maintenance of CRISPR repeat elements"/>
    <property type="evidence" value="ECO:0007669"/>
    <property type="project" value="InterPro"/>
</dbReference>
<dbReference type="InterPro" id="IPR002729">
    <property type="entry name" value="CRISPR-assoc_Cas1"/>
</dbReference>
<organism evidence="10 11">
    <name type="scientific">Candidatus Tanganyikabacteria bacterium</name>
    <dbReference type="NCBI Taxonomy" id="2961651"/>
    <lineage>
        <taxon>Bacteria</taxon>
        <taxon>Bacillati</taxon>
        <taxon>Candidatus Sericytochromatia</taxon>
        <taxon>Candidatus Tanganyikabacteria</taxon>
    </lineage>
</organism>
<dbReference type="GO" id="GO:0004519">
    <property type="term" value="F:endonuclease activity"/>
    <property type="evidence" value="ECO:0007669"/>
    <property type="project" value="UniProtKB-KW"/>
</dbReference>
<name>A0A937X218_9BACT</name>
<dbReference type="InterPro" id="IPR042206">
    <property type="entry name" value="CRISPR-assoc_Cas1_C"/>
</dbReference>
<protein>
    <submittedName>
        <fullName evidence="10">CRISPR-associated endonuclease Cas1</fullName>
    </submittedName>
</protein>
<dbReference type="GO" id="GO:0051607">
    <property type="term" value="P:defense response to virus"/>
    <property type="evidence" value="ECO:0007669"/>
    <property type="project" value="UniProtKB-KW"/>
</dbReference>
<keyword evidence="6" id="KW-0051">Antiviral defense</keyword>
<keyword evidence="1" id="KW-0540">Nuclease</keyword>
<proteinExistence type="inferred from homology"/>
<reference evidence="10 11" key="1">
    <citation type="submission" date="2019-03" db="EMBL/GenBank/DDBJ databases">
        <title>Lake Tanganyika Metagenome-Assembled Genomes (MAGs).</title>
        <authorList>
            <person name="Tran P."/>
        </authorList>
    </citation>
    <scope>NUCLEOTIDE SEQUENCE [LARGE SCALE GENOMIC DNA]</scope>
    <source>
        <strain evidence="10">K_DeepCast_65m_m2_236</strain>
    </source>
</reference>
<accession>A0A937X218</accession>
<evidence type="ECO:0000256" key="7">
    <source>
        <dbReference type="ARBA" id="ARBA00023125"/>
    </source>
</evidence>
<gene>
    <name evidence="10" type="primary">cas1</name>
    <name evidence="10" type="ORF">FJZ00_04885</name>
</gene>
<keyword evidence="8" id="KW-0464">Manganese</keyword>
<dbReference type="Pfam" id="PF01867">
    <property type="entry name" value="Cas_Cas1"/>
    <property type="match status" value="1"/>
</dbReference>
<evidence type="ECO:0000256" key="1">
    <source>
        <dbReference type="ARBA" id="ARBA00022722"/>
    </source>
</evidence>
<dbReference type="GO" id="GO:0046872">
    <property type="term" value="F:metal ion binding"/>
    <property type="evidence" value="ECO:0007669"/>
    <property type="project" value="UniProtKB-KW"/>
</dbReference>
<keyword evidence="5" id="KW-0460">Magnesium</keyword>
<evidence type="ECO:0000256" key="2">
    <source>
        <dbReference type="ARBA" id="ARBA00022723"/>
    </source>
</evidence>
<dbReference type="PANTHER" id="PTHR34353">
    <property type="entry name" value="CRISPR-ASSOCIATED ENDONUCLEASE CAS1 1"/>
    <property type="match status" value="1"/>
</dbReference>
<keyword evidence="3 10" id="KW-0255">Endonuclease</keyword>
<comment type="caution">
    <text evidence="10">The sequence shown here is derived from an EMBL/GenBank/DDBJ whole genome shotgun (WGS) entry which is preliminary data.</text>
</comment>
<keyword evidence="4" id="KW-0378">Hydrolase</keyword>
<evidence type="ECO:0000256" key="6">
    <source>
        <dbReference type="ARBA" id="ARBA00023118"/>
    </source>
</evidence>
<dbReference type="NCBIfam" id="TIGR00287">
    <property type="entry name" value="cas1"/>
    <property type="match status" value="1"/>
</dbReference>
<dbReference type="InterPro" id="IPR042211">
    <property type="entry name" value="CRISPR-assoc_Cas1_N"/>
</dbReference>
<comment type="subunit">
    <text evidence="9">Homodimer, forms a heterotetramer with a Cas2 homodimer.</text>
</comment>
<evidence type="ECO:0000256" key="5">
    <source>
        <dbReference type="ARBA" id="ARBA00022842"/>
    </source>
</evidence>
<dbReference type="GO" id="GO:0016787">
    <property type="term" value="F:hydrolase activity"/>
    <property type="evidence" value="ECO:0007669"/>
    <property type="project" value="UniProtKB-KW"/>
</dbReference>
<evidence type="ECO:0000256" key="3">
    <source>
        <dbReference type="ARBA" id="ARBA00022759"/>
    </source>
</evidence>
<dbReference type="Gene3D" id="3.100.10.20">
    <property type="entry name" value="CRISPR-associated endonuclease Cas1, N-terminal domain"/>
    <property type="match status" value="1"/>
</dbReference>
<evidence type="ECO:0000256" key="4">
    <source>
        <dbReference type="ARBA" id="ARBA00022801"/>
    </source>
</evidence>
<dbReference type="CDD" id="cd09634">
    <property type="entry name" value="Cas1_I-II-III"/>
    <property type="match status" value="1"/>
</dbReference>
<dbReference type="Proteomes" id="UP000703893">
    <property type="component" value="Unassembled WGS sequence"/>
</dbReference>
<evidence type="ECO:0000256" key="9">
    <source>
        <dbReference type="ARBA" id="ARBA00038592"/>
    </source>
</evidence>